<proteinExistence type="predicted"/>
<dbReference type="RefSeq" id="WP_011968671.1">
    <property type="nucleotide sequence ID" value="NZ_BKAK01000002.1"/>
</dbReference>
<evidence type="ECO:0000313" key="8">
    <source>
        <dbReference type="EMBL" id="OOP74110.1"/>
    </source>
</evidence>
<dbReference type="Proteomes" id="UP000821656">
    <property type="component" value="Unassembled WGS sequence"/>
</dbReference>
<evidence type="ECO:0000313" key="9">
    <source>
        <dbReference type="Proteomes" id="UP000031866"/>
    </source>
</evidence>
<dbReference type="AlphaFoldDB" id="A0A0B5Q7B9"/>
<dbReference type="Proteomes" id="UP001194098">
    <property type="component" value="Unassembled WGS sequence"/>
</dbReference>
<evidence type="ECO:0000313" key="10">
    <source>
        <dbReference type="Proteomes" id="UP000190959"/>
    </source>
</evidence>
<protein>
    <submittedName>
        <fullName evidence="1">Uncharacterized protein</fullName>
    </submittedName>
</protein>
<dbReference type="EMBL" id="JABAGV010000062">
    <property type="protein sequence ID" value="MBC2476759.1"/>
    <property type="molecule type" value="Genomic_DNA"/>
</dbReference>
<evidence type="ECO:0000313" key="3">
    <source>
        <dbReference type="EMBL" id="MBF7811582.1"/>
    </source>
</evidence>
<gene>
    <name evidence="5" type="ORF">B0H41_002654</name>
    <name evidence="7" type="ORF">BCD95_004469</name>
    <name evidence="8" type="ORF">CBEIBR21_06315</name>
    <name evidence="6" type="ORF">DFH45_000623</name>
    <name evidence="4" type="ORF">HF849_16430</name>
    <name evidence="2" type="ORF">HGI39_19015</name>
    <name evidence="3" type="ORF">IS491_23625</name>
    <name evidence="1" type="ORF">LF65_01472</name>
</gene>
<dbReference type="EMBL" id="JABTDW010000001">
    <property type="protein sequence ID" value="NSB16210.1"/>
    <property type="molecule type" value="Genomic_DNA"/>
</dbReference>
<evidence type="ECO:0000313" key="4">
    <source>
        <dbReference type="EMBL" id="NMF06306.1"/>
    </source>
</evidence>
<accession>A0A0B5Q7B9</accession>
<dbReference type="Proteomes" id="UP001193748">
    <property type="component" value="Unassembled WGS sequence"/>
</dbReference>
<dbReference type="Proteomes" id="UP000031866">
    <property type="component" value="Chromosome"/>
</dbReference>
<dbReference type="OMA" id="FAQIAWG"/>
<organism evidence="1 9">
    <name type="scientific">Clostridium beijerinckii</name>
    <name type="common">Clostridium MP</name>
    <dbReference type="NCBI Taxonomy" id="1520"/>
    <lineage>
        <taxon>Bacteria</taxon>
        <taxon>Bacillati</taxon>
        <taxon>Bacillota</taxon>
        <taxon>Clostridia</taxon>
        <taxon>Eubacteriales</taxon>
        <taxon>Clostridiaceae</taxon>
        <taxon>Clostridium</taxon>
    </lineage>
</organism>
<dbReference type="EMBL" id="JABSXK010000001">
    <property type="protein sequence ID" value="NRV07660.1"/>
    <property type="molecule type" value="Genomic_DNA"/>
</dbReference>
<dbReference type="Proteomes" id="UP000631418">
    <property type="component" value="Unassembled WGS sequence"/>
</dbReference>
<sequence>MGKYKVGDELIIVNDPSKDNEKLKELTKLTVDGDFAQISWGIKILEVEYDKPYVTLTYKNVKGEKNKVFSECRDIENFDKEKVLEKALLRAFQNELINISVVKNICQI</sequence>
<reference evidence="1" key="2">
    <citation type="submission" date="2016-02" db="EMBL/GenBank/DDBJ databases">
        <title>Genome sequence of Clostridium beijerinckii strain 59B.</title>
        <authorList>
            <person name="Little G.T."/>
            <person name="Minton N.P."/>
        </authorList>
    </citation>
    <scope>NUCLEOTIDE SEQUENCE</scope>
    <source>
        <strain evidence="1">NCIMB 14988</strain>
    </source>
</reference>
<reference evidence="5" key="6">
    <citation type="submission" date="2020-05" db="EMBL/GenBank/DDBJ databases">
        <authorList>
            <person name="Brown S."/>
            <person name="Huntemann M."/>
            <person name="Clum A."/>
            <person name="Spunde A."/>
            <person name="Palaniappan K."/>
            <person name="Ritter S."/>
            <person name="Mikhailova N."/>
            <person name="Chen I.-M."/>
            <person name="Stamatis D."/>
            <person name="Reddy T."/>
            <person name="O'Malley R."/>
            <person name="Daum C."/>
            <person name="Shapiro N."/>
            <person name="Ivanova N."/>
            <person name="Kyrpides N."/>
            <person name="Woyke T."/>
        </authorList>
    </citation>
    <scope>NUCLEOTIDE SEQUENCE</scope>
    <source>
        <strain evidence="5">DJ080</strain>
    </source>
</reference>
<reference evidence="2" key="4">
    <citation type="submission" date="2020-04" db="EMBL/GenBank/DDBJ databases">
        <authorList>
            <person name="Brown S."/>
        </authorList>
    </citation>
    <scope>NUCLEOTIDE SEQUENCE</scope>
    <source>
        <strain evidence="2">DJ015</strain>
    </source>
</reference>
<evidence type="ECO:0000313" key="5">
    <source>
        <dbReference type="EMBL" id="NRT88975.1"/>
    </source>
</evidence>
<reference evidence="9" key="1">
    <citation type="submission" date="2014-12" db="EMBL/GenBank/DDBJ databases">
        <title>Genome sequence of Clostridium beijerinckii strain 59B.</title>
        <authorList>
            <person name="Little G.T."/>
            <person name="Minton N.P."/>
        </authorList>
    </citation>
    <scope>NUCLEOTIDE SEQUENCE [LARGE SCALE GENOMIC DNA]</scope>
    <source>
        <strain evidence="9">59B</strain>
    </source>
</reference>
<reference evidence="7" key="7">
    <citation type="submission" date="2020-06" db="EMBL/GenBank/DDBJ databases">
        <title>Genomic insights into acetone-butanol-ethanol (ABE) fermentation by sequencing solventogenic clostridia strains.</title>
        <authorList>
            <person name="Brown S."/>
        </authorList>
    </citation>
    <scope>NUCLEOTIDE SEQUENCE</scope>
    <source>
        <strain evidence="7">DJ123</strain>
        <strain evidence="6">DJ126</strain>
    </source>
</reference>
<evidence type="ECO:0000313" key="1">
    <source>
        <dbReference type="EMBL" id="AJG98084.1"/>
    </source>
</evidence>
<dbReference type="EMBL" id="JABSWW010000001">
    <property type="protein sequence ID" value="NRT88975.1"/>
    <property type="molecule type" value="Genomic_DNA"/>
</dbReference>
<dbReference type="EMBL" id="JADOEF010000003">
    <property type="protein sequence ID" value="MBF7811582.1"/>
    <property type="molecule type" value="Genomic_DNA"/>
</dbReference>
<name>A0A0B5Q7B9_CLOBE</name>
<reference evidence="8 10" key="3">
    <citation type="submission" date="2017-02" db="EMBL/GenBank/DDBJ databases">
        <title>Genome sequence of Clostridium beijerinckii Br21.</title>
        <authorList>
            <person name="Fonseca B.C."/>
            <person name="Guazzaroni M.E."/>
            <person name="Riano-Pachon D.M."/>
            <person name="Reginatto V."/>
        </authorList>
    </citation>
    <scope>NUCLEOTIDE SEQUENCE [LARGE SCALE GENOMIC DNA]</scope>
    <source>
        <strain evidence="8 10">Br21</strain>
    </source>
</reference>
<dbReference type="OrthoDB" id="1906778at2"/>
<dbReference type="Proteomes" id="UP000822184">
    <property type="component" value="Unassembled WGS sequence"/>
</dbReference>
<dbReference type="Proteomes" id="UP000587880">
    <property type="component" value="Unassembled WGS sequence"/>
</dbReference>
<dbReference type="EMBL" id="CP010086">
    <property type="protein sequence ID" value="AJG98084.1"/>
    <property type="molecule type" value="Genomic_DNA"/>
</dbReference>
<evidence type="ECO:0000313" key="11">
    <source>
        <dbReference type="Proteomes" id="UP000587880"/>
    </source>
</evidence>
<reference evidence="4 11" key="5">
    <citation type="submission" date="2020-04" db="EMBL/GenBank/DDBJ databases">
        <authorList>
            <person name="Hitch T.C.A."/>
            <person name="Wylensek D."/>
            <person name="Clavel T."/>
        </authorList>
    </citation>
    <scope>NUCLEOTIDE SEQUENCE [LARGE SCALE GENOMIC DNA]</scope>
    <source>
        <strain evidence="4 11">WB01_NA02</strain>
    </source>
</reference>
<dbReference type="Proteomes" id="UP000190959">
    <property type="component" value="Unassembled WGS sequence"/>
</dbReference>
<dbReference type="EMBL" id="MWMH01000002">
    <property type="protein sequence ID" value="OOP74110.1"/>
    <property type="molecule type" value="Genomic_DNA"/>
</dbReference>
<dbReference type="EMBL" id="JABAGD010000031">
    <property type="protein sequence ID" value="NMF06306.1"/>
    <property type="molecule type" value="Genomic_DNA"/>
</dbReference>
<evidence type="ECO:0000313" key="6">
    <source>
        <dbReference type="EMBL" id="NRV07660.1"/>
    </source>
</evidence>
<evidence type="ECO:0000313" key="7">
    <source>
        <dbReference type="EMBL" id="NSB16210.1"/>
    </source>
</evidence>
<dbReference type="KEGG" id="cbei:LF65_01472"/>
<evidence type="ECO:0000313" key="2">
    <source>
        <dbReference type="EMBL" id="MBC2476759.1"/>
    </source>
</evidence>
<dbReference type="GeneID" id="66344330"/>
<reference evidence="2" key="9">
    <citation type="journal article" date="2022" name="Nat. Biotechnol.">
        <title>Carbon-negative production of acetone and isopropanol by gas fermentation at industrial pilot scale.</title>
        <authorList>
            <person name="Liew F.E."/>
            <person name="Nogle R."/>
            <person name="Abdalla T."/>
            <person name="Rasor B.J."/>
            <person name="Canter C."/>
            <person name="Jensen R.O."/>
            <person name="Wang L."/>
            <person name="Strutz J."/>
            <person name="Chirania P."/>
            <person name="De Tissera S."/>
            <person name="Mueller A.P."/>
            <person name="Ruan Z."/>
            <person name="Gao A."/>
            <person name="Tran L."/>
            <person name="Engle N.L."/>
            <person name="Bromley J.C."/>
            <person name="Daniell J."/>
            <person name="Conrado R."/>
            <person name="Tschaplinski T.J."/>
            <person name="Giannone R.J."/>
            <person name="Hettich R.L."/>
            <person name="Karim A.S."/>
            <person name="Simpson S.D."/>
            <person name="Brown S.D."/>
            <person name="Leang C."/>
            <person name="Jewett M.C."/>
            <person name="Kopke M."/>
        </authorList>
    </citation>
    <scope>NUCLEOTIDE SEQUENCE</scope>
    <source>
        <strain evidence="2">DJ015</strain>
        <strain evidence="5">DJ080</strain>
    </source>
</reference>
<reference evidence="3" key="8">
    <citation type="submission" date="2020-11" db="EMBL/GenBank/DDBJ databases">
        <authorList>
            <person name="Thieme N."/>
            <person name="Liebl W."/>
            <person name="Zverlov V."/>
        </authorList>
    </citation>
    <scope>NUCLEOTIDE SEQUENCE</scope>
    <source>
        <strain evidence="3">NT08</strain>
    </source>
</reference>